<evidence type="ECO:0000256" key="5">
    <source>
        <dbReference type="ARBA" id="ARBA00022857"/>
    </source>
</evidence>
<dbReference type="InterPro" id="IPR001155">
    <property type="entry name" value="OxRdtase_FMN_N"/>
</dbReference>
<dbReference type="SUPFAM" id="SSF51395">
    <property type="entry name" value="FMN-linked oxidoreductases"/>
    <property type="match status" value="1"/>
</dbReference>
<evidence type="ECO:0000256" key="7">
    <source>
        <dbReference type="SAM" id="Phobius"/>
    </source>
</evidence>
<keyword evidence="5" id="KW-0521">NADP</keyword>
<comment type="cofactor">
    <cofactor evidence="1">
        <name>FMN</name>
        <dbReference type="ChEBI" id="CHEBI:58210"/>
    </cofactor>
</comment>
<feature type="region of interest" description="Disordered" evidence="6">
    <location>
        <begin position="212"/>
        <end position="257"/>
    </location>
</feature>
<feature type="transmembrane region" description="Helical" evidence="7">
    <location>
        <begin position="364"/>
        <end position="382"/>
    </location>
</feature>
<evidence type="ECO:0000256" key="2">
    <source>
        <dbReference type="ARBA" id="ARBA00005979"/>
    </source>
</evidence>
<keyword evidence="7" id="KW-1133">Transmembrane helix</keyword>
<dbReference type="Gene3D" id="3.20.20.70">
    <property type="entry name" value="Aldolase class I"/>
    <property type="match status" value="1"/>
</dbReference>
<comment type="caution">
    <text evidence="9">The sequence shown here is derived from an EMBL/GenBank/DDBJ whole genome shotgun (WGS) entry which is preliminary data.</text>
</comment>
<feature type="domain" description="NADH:flavin oxidoreductase/NADH oxidase N-terminal" evidence="8">
    <location>
        <begin position="6"/>
        <end position="175"/>
    </location>
</feature>
<evidence type="ECO:0000259" key="8">
    <source>
        <dbReference type="Pfam" id="PF00724"/>
    </source>
</evidence>
<keyword evidence="4" id="KW-0288">FMN</keyword>
<sequence>MMPLRFTGFDGVEIHGAHGYLLDQFMKDHINDRTDRYGGSLENRCRFALEVVDAVANEVGADRVGLRLSPYADYLDSGDSDPTALGVYMAESLNRYGILYCHMVEPRMKLPEGRFETTVSLLPMRKAFKGTFIVAGGYDKEDGNKAVAENRTDLVAFGRLFLSNPDLPKRFELNTPLTKHNRSVPSVSNSSRKLSGSIPVIIQSLVGSLAQDERGVQQASQMPRQDGWQESGDPESLGAPQADGSSSCDEAHDVSHPELSTGLAHEDVTLHDIMDPAILEQQGLVAEGSGHSISNEEVMSLIDVPVAADTPASDEVADSVPVSVVSPDDVHYTQAPSNCSIAQTRDLGIVESEHRRIKVKSKDTSLVLCLILMSIFLFKFFMGQRVIVQEKNKDRIVENLVTIQVWYTLKVTA</sequence>
<dbReference type="Pfam" id="PF00724">
    <property type="entry name" value="Oxidored_FMN"/>
    <property type="match status" value="1"/>
</dbReference>
<comment type="similarity">
    <text evidence="2">Belongs to the NADH:flavin oxidoreductase/NADH oxidase family.</text>
</comment>
<dbReference type="PANTHER" id="PTHR22893">
    <property type="entry name" value="NADH OXIDOREDUCTASE-RELATED"/>
    <property type="match status" value="1"/>
</dbReference>
<evidence type="ECO:0000313" key="9">
    <source>
        <dbReference type="EMBL" id="KAK8989911.1"/>
    </source>
</evidence>
<gene>
    <name evidence="9" type="ORF">V6N11_064324</name>
</gene>
<evidence type="ECO:0000313" key="10">
    <source>
        <dbReference type="Proteomes" id="UP001396334"/>
    </source>
</evidence>
<keyword evidence="7" id="KW-0812">Transmembrane</keyword>
<keyword evidence="3" id="KW-0285">Flavoprotein</keyword>
<evidence type="ECO:0000256" key="6">
    <source>
        <dbReference type="SAM" id="MobiDB-lite"/>
    </source>
</evidence>
<reference evidence="9 10" key="1">
    <citation type="journal article" date="2024" name="G3 (Bethesda)">
        <title>Genome assembly of Hibiscus sabdariffa L. provides insights into metabolisms of medicinal natural products.</title>
        <authorList>
            <person name="Kim T."/>
        </authorList>
    </citation>
    <scope>NUCLEOTIDE SEQUENCE [LARGE SCALE GENOMIC DNA]</scope>
    <source>
        <strain evidence="9">TK-2024</strain>
        <tissue evidence="9">Old leaves</tissue>
    </source>
</reference>
<name>A0ABR2PNR6_9ROSI</name>
<organism evidence="9 10">
    <name type="scientific">Hibiscus sabdariffa</name>
    <name type="common">roselle</name>
    <dbReference type="NCBI Taxonomy" id="183260"/>
    <lineage>
        <taxon>Eukaryota</taxon>
        <taxon>Viridiplantae</taxon>
        <taxon>Streptophyta</taxon>
        <taxon>Embryophyta</taxon>
        <taxon>Tracheophyta</taxon>
        <taxon>Spermatophyta</taxon>
        <taxon>Magnoliopsida</taxon>
        <taxon>eudicotyledons</taxon>
        <taxon>Gunneridae</taxon>
        <taxon>Pentapetalae</taxon>
        <taxon>rosids</taxon>
        <taxon>malvids</taxon>
        <taxon>Malvales</taxon>
        <taxon>Malvaceae</taxon>
        <taxon>Malvoideae</taxon>
        <taxon>Hibiscus</taxon>
    </lineage>
</organism>
<evidence type="ECO:0000256" key="4">
    <source>
        <dbReference type="ARBA" id="ARBA00022643"/>
    </source>
</evidence>
<evidence type="ECO:0000256" key="3">
    <source>
        <dbReference type="ARBA" id="ARBA00022630"/>
    </source>
</evidence>
<dbReference type="InterPro" id="IPR013785">
    <property type="entry name" value="Aldolase_TIM"/>
</dbReference>
<dbReference type="EMBL" id="JBBPBN010000056">
    <property type="protein sequence ID" value="KAK8989911.1"/>
    <property type="molecule type" value="Genomic_DNA"/>
</dbReference>
<dbReference type="InterPro" id="IPR045247">
    <property type="entry name" value="Oye-like"/>
</dbReference>
<proteinExistence type="inferred from homology"/>
<protein>
    <recommendedName>
        <fullName evidence="8">NADH:flavin oxidoreductase/NADH oxidase N-terminal domain-containing protein</fullName>
    </recommendedName>
</protein>
<dbReference type="Proteomes" id="UP001396334">
    <property type="component" value="Unassembled WGS sequence"/>
</dbReference>
<keyword evidence="7" id="KW-0472">Membrane</keyword>
<keyword evidence="10" id="KW-1185">Reference proteome</keyword>
<evidence type="ECO:0000256" key="1">
    <source>
        <dbReference type="ARBA" id="ARBA00001917"/>
    </source>
</evidence>
<dbReference type="PANTHER" id="PTHR22893:SF91">
    <property type="entry name" value="NADPH DEHYDROGENASE 2-RELATED"/>
    <property type="match status" value="1"/>
</dbReference>
<accession>A0ABR2PNR6</accession>